<protein>
    <submittedName>
        <fullName evidence="1">Uncharacterized protein</fullName>
    </submittedName>
</protein>
<gene>
    <name evidence="1" type="ORF">AHMF7616_00815</name>
</gene>
<proteinExistence type="predicted"/>
<evidence type="ECO:0000313" key="1">
    <source>
        <dbReference type="EMBL" id="RDC62224.1"/>
    </source>
</evidence>
<dbReference type="AlphaFoldDB" id="A0A369QBZ2"/>
<organism evidence="1 2">
    <name type="scientific">Adhaeribacter pallidiroseus</name>
    <dbReference type="NCBI Taxonomy" id="2072847"/>
    <lineage>
        <taxon>Bacteria</taxon>
        <taxon>Pseudomonadati</taxon>
        <taxon>Bacteroidota</taxon>
        <taxon>Cytophagia</taxon>
        <taxon>Cytophagales</taxon>
        <taxon>Hymenobacteraceae</taxon>
        <taxon>Adhaeribacter</taxon>
    </lineage>
</organism>
<dbReference type="EMBL" id="QASA01000001">
    <property type="protein sequence ID" value="RDC62224.1"/>
    <property type="molecule type" value="Genomic_DNA"/>
</dbReference>
<sequence length="54" mass="6197">MSVIWMAKLRGISVTILSEFIHEYVIKVVAKNAIKLYRISSKFFSIKSGELYST</sequence>
<accession>A0A369QBZ2</accession>
<name>A0A369QBZ2_9BACT</name>
<evidence type="ECO:0000313" key="2">
    <source>
        <dbReference type="Proteomes" id="UP000253919"/>
    </source>
</evidence>
<reference evidence="1 2" key="1">
    <citation type="submission" date="2018-04" db="EMBL/GenBank/DDBJ databases">
        <title>Adhaeribacter sp. HMF7616 genome sequencing and assembly.</title>
        <authorList>
            <person name="Kang H."/>
            <person name="Kang J."/>
            <person name="Cha I."/>
            <person name="Kim H."/>
            <person name="Joh K."/>
        </authorList>
    </citation>
    <scope>NUCLEOTIDE SEQUENCE [LARGE SCALE GENOMIC DNA]</scope>
    <source>
        <strain evidence="1 2">HMF7616</strain>
    </source>
</reference>
<comment type="caution">
    <text evidence="1">The sequence shown here is derived from an EMBL/GenBank/DDBJ whole genome shotgun (WGS) entry which is preliminary data.</text>
</comment>
<dbReference type="Proteomes" id="UP000253919">
    <property type="component" value="Unassembled WGS sequence"/>
</dbReference>
<keyword evidence="2" id="KW-1185">Reference proteome</keyword>